<dbReference type="NCBIfam" id="NF001244">
    <property type="entry name" value="PRK00216.1-5"/>
    <property type="match status" value="1"/>
</dbReference>
<dbReference type="UniPathway" id="UPA00079">
    <property type="reaction ID" value="UER00169"/>
</dbReference>
<name>A0A2S7T7U5_9FLAO</name>
<dbReference type="RefSeq" id="WP_105001298.1">
    <property type="nucleotide sequence ID" value="NZ_MQVX01000001.1"/>
</dbReference>
<comment type="caution">
    <text evidence="5">Lacks conserved residue(s) required for the propagation of feature annotation.</text>
</comment>
<dbReference type="NCBIfam" id="TIGR01934">
    <property type="entry name" value="MenG_MenH_UbiE"/>
    <property type="match status" value="1"/>
</dbReference>
<keyword evidence="4 5" id="KW-0949">S-adenosyl-L-methionine</keyword>
<gene>
    <name evidence="5" type="primary">menG</name>
    <name evidence="6" type="ORF">BST99_07830</name>
</gene>
<organism evidence="6 7">
    <name type="scientific">Aureicoccus marinus</name>
    <dbReference type="NCBI Taxonomy" id="754435"/>
    <lineage>
        <taxon>Bacteria</taxon>
        <taxon>Pseudomonadati</taxon>
        <taxon>Bacteroidota</taxon>
        <taxon>Flavobacteriia</taxon>
        <taxon>Flavobacteriales</taxon>
        <taxon>Flavobacteriaceae</taxon>
        <taxon>Aureicoccus</taxon>
    </lineage>
</organism>
<sequence>MEKKVVPYKKSKLGKKQQVTHMFDTISENYDRLNRVITLGIDLRWRKKVISLATEHEPQRVLDVATGTGDLAIALAEKGNAQITGLDISPGMLEVGKQKIQNKQLSKQIDMLIGDSEEIPFEDHTFDTVTVAFGVRNFDNLETGLKEIQRVLKPKGKLVILETSVPEKAFFRWGYKIYCQNYLPLVGRLLSRDEMAYSYLSESAAQFPHGEKFNNILAKSGFIDIENIPQTFGAATIYTASK</sequence>
<comment type="similarity">
    <text evidence="5">Belongs to the class I-like SAM-binding methyltransferase superfamily. MenG/UbiE family.</text>
</comment>
<accession>A0A2S7T7U5</accession>
<dbReference type="Proteomes" id="UP000239366">
    <property type="component" value="Unassembled WGS sequence"/>
</dbReference>
<comment type="function">
    <text evidence="5">Methyltransferase required for the conversion of demethylmenaquinol (DMKH2) to menaquinol (MKH2).</text>
</comment>
<evidence type="ECO:0000256" key="4">
    <source>
        <dbReference type="ARBA" id="ARBA00022691"/>
    </source>
</evidence>
<dbReference type="InterPro" id="IPR029063">
    <property type="entry name" value="SAM-dependent_MTases_sf"/>
</dbReference>
<feature type="binding site" evidence="5">
    <location>
        <begin position="115"/>
        <end position="116"/>
    </location>
    <ligand>
        <name>S-adenosyl-L-methionine</name>
        <dbReference type="ChEBI" id="CHEBI:59789"/>
    </ligand>
</feature>
<evidence type="ECO:0000256" key="2">
    <source>
        <dbReference type="ARBA" id="ARBA00022603"/>
    </source>
</evidence>
<feature type="binding site" evidence="5">
    <location>
        <position position="68"/>
    </location>
    <ligand>
        <name>S-adenosyl-L-methionine</name>
        <dbReference type="ChEBI" id="CHEBI:59789"/>
    </ligand>
</feature>
<dbReference type="HAMAP" id="MF_01813">
    <property type="entry name" value="MenG_UbiE_methyltr"/>
    <property type="match status" value="1"/>
</dbReference>
<evidence type="ECO:0000256" key="3">
    <source>
        <dbReference type="ARBA" id="ARBA00022679"/>
    </source>
</evidence>
<dbReference type="PROSITE" id="PS01184">
    <property type="entry name" value="UBIE_2"/>
    <property type="match status" value="1"/>
</dbReference>
<dbReference type="EC" id="2.1.1.163" evidence="5"/>
<keyword evidence="2 5" id="KW-0489">Methyltransferase</keyword>
<keyword evidence="3 5" id="KW-0808">Transferase</keyword>
<dbReference type="OrthoDB" id="9808140at2"/>
<dbReference type="PANTHER" id="PTHR43591:SF24">
    <property type="entry name" value="2-METHOXY-6-POLYPRENYL-1,4-BENZOQUINOL METHYLASE, MITOCHONDRIAL"/>
    <property type="match status" value="1"/>
</dbReference>
<dbReference type="AlphaFoldDB" id="A0A2S7T7U5"/>
<dbReference type="PANTHER" id="PTHR43591">
    <property type="entry name" value="METHYLTRANSFERASE"/>
    <property type="match status" value="1"/>
</dbReference>
<comment type="caution">
    <text evidence="6">The sequence shown here is derived from an EMBL/GenBank/DDBJ whole genome shotgun (WGS) entry which is preliminary data.</text>
</comment>
<evidence type="ECO:0000313" key="7">
    <source>
        <dbReference type="Proteomes" id="UP000239366"/>
    </source>
</evidence>
<dbReference type="SUPFAM" id="SSF53335">
    <property type="entry name" value="S-adenosyl-L-methionine-dependent methyltransferases"/>
    <property type="match status" value="1"/>
</dbReference>
<evidence type="ECO:0000256" key="1">
    <source>
        <dbReference type="ARBA" id="ARBA00022428"/>
    </source>
</evidence>
<dbReference type="InterPro" id="IPR023576">
    <property type="entry name" value="UbiE/COQ5_MeTrFase_CS"/>
</dbReference>
<dbReference type="CDD" id="cd02440">
    <property type="entry name" value="AdoMet_MTases"/>
    <property type="match status" value="1"/>
</dbReference>
<dbReference type="Pfam" id="PF01209">
    <property type="entry name" value="Ubie_methyltran"/>
    <property type="match status" value="1"/>
</dbReference>
<dbReference type="InterPro" id="IPR004033">
    <property type="entry name" value="UbiE/COQ5_MeTrFase"/>
</dbReference>
<comment type="pathway">
    <text evidence="5">Quinol/quinone metabolism; menaquinone biosynthesis; menaquinol from 1,4-dihydroxy-2-naphthoate: step 2/2.</text>
</comment>
<evidence type="ECO:0000313" key="6">
    <source>
        <dbReference type="EMBL" id="PQJ15648.1"/>
    </source>
</evidence>
<dbReference type="Gene3D" id="3.40.50.150">
    <property type="entry name" value="Vaccinia Virus protein VP39"/>
    <property type="match status" value="1"/>
</dbReference>
<proteinExistence type="inferred from homology"/>
<dbReference type="GO" id="GO:0032259">
    <property type="term" value="P:methylation"/>
    <property type="evidence" value="ECO:0007669"/>
    <property type="project" value="UniProtKB-KW"/>
</dbReference>
<dbReference type="GO" id="GO:0009234">
    <property type="term" value="P:menaquinone biosynthetic process"/>
    <property type="evidence" value="ECO:0007669"/>
    <property type="project" value="UniProtKB-UniRule"/>
</dbReference>
<evidence type="ECO:0000256" key="5">
    <source>
        <dbReference type="HAMAP-Rule" id="MF_01813"/>
    </source>
</evidence>
<feature type="binding site" evidence="5">
    <location>
        <position position="87"/>
    </location>
    <ligand>
        <name>S-adenosyl-L-methionine</name>
        <dbReference type="ChEBI" id="CHEBI:59789"/>
    </ligand>
</feature>
<protein>
    <recommendedName>
        <fullName evidence="5">Demethylmenaquinone methyltransferase</fullName>
        <ecNumber evidence="5">2.1.1.163</ecNumber>
    </recommendedName>
</protein>
<comment type="catalytic activity">
    <reaction evidence="5">
        <text>a 2-demethylmenaquinol + S-adenosyl-L-methionine = a menaquinol + S-adenosyl-L-homocysteine + H(+)</text>
        <dbReference type="Rhea" id="RHEA:42640"/>
        <dbReference type="Rhea" id="RHEA-COMP:9539"/>
        <dbReference type="Rhea" id="RHEA-COMP:9563"/>
        <dbReference type="ChEBI" id="CHEBI:15378"/>
        <dbReference type="ChEBI" id="CHEBI:18151"/>
        <dbReference type="ChEBI" id="CHEBI:55437"/>
        <dbReference type="ChEBI" id="CHEBI:57856"/>
        <dbReference type="ChEBI" id="CHEBI:59789"/>
        <dbReference type="EC" id="2.1.1.163"/>
    </reaction>
</comment>
<dbReference type="EMBL" id="MQVX01000001">
    <property type="protein sequence ID" value="PQJ15648.1"/>
    <property type="molecule type" value="Genomic_DNA"/>
</dbReference>
<dbReference type="GO" id="GO:0043770">
    <property type="term" value="F:demethylmenaquinone methyltransferase activity"/>
    <property type="evidence" value="ECO:0007669"/>
    <property type="project" value="UniProtKB-UniRule"/>
</dbReference>
<dbReference type="PROSITE" id="PS51608">
    <property type="entry name" value="SAM_MT_UBIE"/>
    <property type="match status" value="1"/>
</dbReference>
<keyword evidence="7" id="KW-1185">Reference proteome</keyword>
<keyword evidence="1 5" id="KW-0474">Menaquinone biosynthesis</keyword>
<reference evidence="7" key="1">
    <citation type="submission" date="2016-11" db="EMBL/GenBank/DDBJ databases">
        <title>Trade-off between light-utilization and light-protection in marine flavobacteria.</title>
        <authorList>
            <person name="Kumagai Y."/>
            <person name="Yoshizawa S."/>
            <person name="Kogure K."/>
        </authorList>
    </citation>
    <scope>NUCLEOTIDE SEQUENCE [LARGE SCALE GENOMIC DNA]</scope>
    <source>
        <strain evidence="7">SG-18</strain>
    </source>
</reference>